<dbReference type="PANTHER" id="PTHR10015:SF427">
    <property type="entry name" value="HEAT SHOCK FACTOR PROTEIN"/>
    <property type="match status" value="1"/>
</dbReference>
<feature type="domain" description="HSF-type DNA-binding" evidence="8">
    <location>
        <begin position="159"/>
        <end position="266"/>
    </location>
</feature>
<feature type="compositionally biased region" description="Polar residues" evidence="7">
    <location>
        <begin position="502"/>
        <end position="521"/>
    </location>
</feature>
<dbReference type="EMBL" id="MAVT02000617">
    <property type="protein sequence ID" value="POS74508.1"/>
    <property type="molecule type" value="Genomic_DNA"/>
</dbReference>
<evidence type="ECO:0000256" key="5">
    <source>
        <dbReference type="RuleBase" id="RU004020"/>
    </source>
</evidence>
<comment type="subcellular location">
    <subcellularLocation>
        <location evidence="1">Nucleus</location>
    </subcellularLocation>
</comment>
<proteinExistence type="inferred from homology"/>
<dbReference type="SUPFAM" id="SSF46785">
    <property type="entry name" value="Winged helix' DNA-binding domain"/>
    <property type="match status" value="1"/>
</dbReference>
<feature type="region of interest" description="Disordered" evidence="7">
    <location>
        <begin position="734"/>
        <end position="784"/>
    </location>
</feature>
<dbReference type="AlphaFoldDB" id="A0A2P5HWA0"/>
<evidence type="ECO:0000256" key="2">
    <source>
        <dbReference type="ARBA" id="ARBA00006403"/>
    </source>
</evidence>
<organism evidence="9 10">
    <name type="scientific">Diaporthe helianthi</name>
    <dbReference type="NCBI Taxonomy" id="158607"/>
    <lineage>
        <taxon>Eukaryota</taxon>
        <taxon>Fungi</taxon>
        <taxon>Dikarya</taxon>
        <taxon>Ascomycota</taxon>
        <taxon>Pezizomycotina</taxon>
        <taxon>Sordariomycetes</taxon>
        <taxon>Sordariomycetidae</taxon>
        <taxon>Diaporthales</taxon>
        <taxon>Diaporthaceae</taxon>
        <taxon>Diaporthe</taxon>
    </lineage>
</organism>
<comment type="similarity">
    <text evidence="2 5">Belongs to the HSF family.</text>
</comment>
<evidence type="ECO:0000256" key="1">
    <source>
        <dbReference type="ARBA" id="ARBA00004123"/>
    </source>
</evidence>
<keyword evidence="4" id="KW-0539">Nucleus</keyword>
<keyword evidence="3 9" id="KW-0238">DNA-binding</keyword>
<evidence type="ECO:0000313" key="9">
    <source>
        <dbReference type="EMBL" id="POS74508.1"/>
    </source>
</evidence>
<dbReference type="GO" id="GO:0003700">
    <property type="term" value="F:DNA-binding transcription factor activity"/>
    <property type="evidence" value="ECO:0007669"/>
    <property type="project" value="InterPro"/>
</dbReference>
<dbReference type="PRINTS" id="PR00056">
    <property type="entry name" value="HSFDOMAIN"/>
</dbReference>
<protein>
    <submittedName>
        <fullName evidence="9">HSF-type DNA-binding protein</fullName>
    </submittedName>
</protein>
<feature type="compositionally biased region" description="Polar residues" evidence="7">
    <location>
        <begin position="437"/>
        <end position="451"/>
    </location>
</feature>
<dbReference type="InParanoid" id="A0A2P5HWA0"/>
<dbReference type="InterPro" id="IPR036390">
    <property type="entry name" value="WH_DNA-bd_sf"/>
</dbReference>
<dbReference type="InterPro" id="IPR036388">
    <property type="entry name" value="WH-like_DNA-bd_sf"/>
</dbReference>
<feature type="coiled-coil region" evidence="6">
    <location>
        <begin position="334"/>
        <end position="368"/>
    </location>
</feature>
<reference evidence="9" key="1">
    <citation type="submission" date="2017-09" db="EMBL/GenBank/DDBJ databases">
        <title>Polyketide synthases of a Diaporthe helianthi virulent isolate.</title>
        <authorList>
            <person name="Baroncelli R."/>
        </authorList>
    </citation>
    <scope>NUCLEOTIDE SEQUENCE [LARGE SCALE GENOMIC DNA]</scope>
    <source>
        <strain evidence="9">7/96</strain>
    </source>
</reference>
<dbReference type="Proteomes" id="UP000094444">
    <property type="component" value="Unassembled WGS sequence"/>
</dbReference>
<dbReference type="STRING" id="158607.A0A2P5HWA0"/>
<dbReference type="FunFam" id="1.10.10.10:FF:000173">
    <property type="entry name" value="Heat shock transcription factor Hsf1"/>
    <property type="match status" value="1"/>
</dbReference>
<evidence type="ECO:0000256" key="7">
    <source>
        <dbReference type="SAM" id="MobiDB-lite"/>
    </source>
</evidence>
<comment type="caution">
    <text evidence="9">The sequence shown here is derived from an EMBL/GenBank/DDBJ whole genome shotgun (WGS) entry which is preliminary data.</text>
</comment>
<dbReference type="OrthoDB" id="60033at2759"/>
<name>A0A2P5HWA0_DIAHE</name>
<evidence type="ECO:0000256" key="3">
    <source>
        <dbReference type="ARBA" id="ARBA00023125"/>
    </source>
</evidence>
<accession>A0A2P5HWA0</accession>
<sequence length="784" mass="84944">MASSPATTRKRPAPSVSPMPAGPSPQATPQFTPQEMMRWNGVAANGNSHTDLAPTPYMLAQQSAPPSHTFLSPSPTPTPSNALALRDPASSRALVSTAPRSPYDDQPSQWGSLGGDGALISLSNEAMSEEEHLRLLLERARKIEEEATKENPGPNQKRSIPPFVLKLSSFLNNGRNSDLIRWSEKGDSFVVLDEEEFAKKLIPEMFKHNNYASFVRQLNMYGFHKRVGLSDNSMRASEKKNKSPSEYAHPYFLRAHPVLQWLITKPNKTGGKKRQKQANKDSSGAVEQDSDAEDFMDDPSGQHALSDIHPGRNLGRSEAGPLAKTEMGKLRDQLAQVQQKQQHCLALIQQLQNNQHEIVQRAQKFEEMHHRHENSITAILTFLANVFRKSLEENGGAQNISDILASILPQHGPNHAMPARSVQDLSGLSDLSGLNEYMQQGNDTKNRASPSPSLPKRPQHLLPGIPGDPDASVAPESALGLPTSPVPYSSSPHQAPRVTEVFDTSPSETTSPNNIRNELQSNPEETMLKIMGETNARMKPGVNLPEAAAATSARISSGQRHKMVSSIPRRAGTPSNNRSVSPFRPPTVPATTPIPPPTPPAFQPPTGPQPVTSLSPILNNPKPPSLQEASRQQNDISQVEALQRNIGQEINSLAQLAAPLSPNGQIMGIDGFQNGGTDYFGDSNNNFDFNQYLDTSAMDTGYNFDFNDLNNSSSYGAADGTDFDFSLPNADYAQSSSTAAPVNGGLSAGTAAVPDTPSPAGTEEIQRTDLDGSEQPATKRRRQG</sequence>
<dbReference type="GO" id="GO:0005634">
    <property type="term" value="C:nucleus"/>
    <property type="evidence" value="ECO:0007669"/>
    <property type="project" value="UniProtKB-SubCell"/>
</dbReference>
<evidence type="ECO:0000259" key="8">
    <source>
        <dbReference type="SMART" id="SM00415"/>
    </source>
</evidence>
<dbReference type="Gene3D" id="1.10.10.10">
    <property type="entry name" value="Winged helix-like DNA-binding domain superfamily/Winged helix DNA-binding domain"/>
    <property type="match status" value="1"/>
</dbReference>
<keyword evidence="6" id="KW-0175">Coiled coil</keyword>
<keyword evidence="10" id="KW-1185">Reference proteome</keyword>
<dbReference type="GO" id="GO:0043565">
    <property type="term" value="F:sequence-specific DNA binding"/>
    <property type="evidence" value="ECO:0007669"/>
    <property type="project" value="InterPro"/>
</dbReference>
<feature type="region of interest" description="Disordered" evidence="7">
    <location>
        <begin position="434"/>
        <end position="521"/>
    </location>
</feature>
<dbReference type="PANTHER" id="PTHR10015">
    <property type="entry name" value="HEAT SHOCK TRANSCRIPTION FACTOR"/>
    <property type="match status" value="1"/>
</dbReference>
<feature type="region of interest" description="Disordered" evidence="7">
    <location>
        <begin position="266"/>
        <end position="319"/>
    </location>
</feature>
<feature type="compositionally biased region" description="Pro residues" evidence="7">
    <location>
        <begin position="583"/>
        <end position="608"/>
    </location>
</feature>
<feature type="region of interest" description="Disordered" evidence="7">
    <location>
        <begin position="1"/>
        <end position="114"/>
    </location>
</feature>
<feature type="region of interest" description="Disordered" evidence="7">
    <location>
        <begin position="548"/>
        <end position="633"/>
    </location>
</feature>
<gene>
    <name evidence="9" type="ORF">DHEL01_v207096</name>
</gene>
<dbReference type="InterPro" id="IPR000232">
    <property type="entry name" value="HSF_DNA-bd"/>
</dbReference>
<evidence type="ECO:0000256" key="6">
    <source>
        <dbReference type="SAM" id="Coils"/>
    </source>
</evidence>
<evidence type="ECO:0000256" key="4">
    <source>
        <dbReference type="ARBA" id="ARBA00023242"/>
    </source>
</evidence>
<feature type="compositionally biased region" description="Acidic residues" evidence="7">
    <location>
        <begin position="288"/>
        <end position="297"/>
    </location>
</feature>
<evidence type="ECO:0000313" key="10">
    <source>
        <dbReference type="Proteomes" id="UP000094444"/>
    </source>
</evidence>
<dbReference type="SMART" id="SM00415">
    <property type="entry name" value="HSF"/>
    <property type="match status" value="1"/>
</dbReference>
<dbReference type="Pfam" id="PF00447">
    <property type="entry name" value="HSF_DNA-bind"/>
    <property type="match status" value="1"/>
</dbReference>